<feature type="transmembrane region" description="Helical" evidence="6">
    <location>
        <begin position="229"/>
        <end position="246"/>
    </location>
</feature>
<dbReference type="Pfam" id="PF07690">
    <property type="entry name" value="MFS_1"/>
    <property type="match status" value="1"/>
</dbReference>
<dbReference type="RefSeq" id="WP_039412829.1">
    <property type="nucleotide sequence ID" value="NZ_JWSZ01000003.1"/>
</dbReference>
<dbReference type="CDD" id="cd17321">
    <property type="entry name" value="MFS_MMR_MDR_like"/>
    <property type="match status" value="1"/>
</dbReference>
<sequence>MTRQMKPQQRLVLVIAILGSFVAFLDGTIVNVALPAIARDLGGGLSTQQWTVDAYLVTLGALILVAGAVSDAFGRVLVLRIGLIGFGIASVGVALSPTPELLVAARAVQGAAGAFLVPSSLALITATMHEPLRSRAIGIWTASTTGAMIIGPLVGGLIVDNSSWRWAFGINLLPIGIALWLLTRLEHRDERRAGARVDALGAIMCTLGLGAAVFALIEQPNLGWGSPAIWMPGLAGLVLLAGFVWRQRQVADPILPLDLFRSRNFSAGNLSTLFIYAALALNGFVLAVYLQQGAGLSATLAGLASLPSTLLMIALSSRIGTLVGRWGPRPFMTAGPLIMSVGALLLLLVADDFDYWWQVLPGMVVFGLGLALTVSPLTSTILGAADPERSGIASAVNNAVARVAGLLPIAALAAITGGALDLAGFHRAAVTTAVLLVAGGLVSLLGIRNPARSAPDAPVDVTGPPRAQPAADPPGP</sequence>
<evidence type="ECO:0000256" key="5">
    <source>
        <dbReference type="SAM" id="MobiDB-lite"/>
    </source>
</evidence>
<dbReference type="PROSITE" id="PS50850">
    <property type="entry name" value="MFS"/>
    <property type="match status" value="1"/>
</dbReference>
<gene>
    <name evidence="8" type="ORF">RM52_03000</name>
</gene>
<evidence type="ECO:0000256" key="2">
    <source>
        <dbReference type="ARBA" id="ARBA00022692"/>
    </source>
</evidence>
<dbReference type="SUPFAM" id="SSF103473">
    <property type="entry name" value="MFS general substrate transporter"/>
    <property type="match status" value="1"/>
</dbReference>
<feature type="domain" description="Major facilitator superfamily (MFS) profile" evidence="7">
    <location>
        <begin position="12"/>
        <end position="451"/>
    </location>
</feature>
<dbReference type="Proteomes" id="UP000031202">
    <property type="component" value="Unassembled WGS sequence"/>
</dbReference>
<evidence type="ECO:0000259" key="7">
    <source>
        <dbReference type="PROSITE" id="PS50850"/>
    </source>
</evidence>
<evidence type="ECO:0000256" key="1">
    <source>
        <dbReference type="ARBA" id="ARBA00004651"/>
    </source>
</evidence>
<feature type="transmembrane region" description="Helical" evidence="6">
    <location>
        <begin position="355"/>
        <end position="378"/>
    </location>
</feature>
<dbReference type="InterPro" id="IPR011701">
    <property type="entry name" value="MFS"/>
</dbReference>
<feature type="transmembrane region" description="Helical" evidence="6">
    <location>
        <begin position="164"/>
        <end position="183"/>
    </location>
</feature>
<dbReference type="GO" id="GO:0005886">
    <property type="term" value="C:plasma membrane"/>
    <property type="evidence" value="ECO:0007669"/>
    <property type="project" value="UniProtKB-SubCell"/>
</dbReference>
<dbReference type="PANTHER" id="PTHR42718:SF42">
    <property type="entry name" value="EXPORT PROTEIN"/>
    <property type="match status" value="1"/>
</dbReference>
<reference evidence="8 9" key="1">
    <citation type="submission" date="2014-12" db="EMBL/GenBank/DDBJ databases">
        <title>Genome sequencing of Microbacterium hominis TPW29.</title>
        <authorList>
            <person name="Tan P.W."/>
            <person name="Chan K.-G."/>
        </authorList>
    </citation>
    <scope>NUCLEOTIDE SEQUENCE [LARGE SCALE GENOMIC DNA]</scope>
    <source>
        <strain evidence="8 9">TPW29</strain>
    </source>
</reference>
<evidence type="ECO:0000256" key="4">
    <source>
        <dbReference type="ARBA" id="ARBA00023136"/>
    </source>
</evidence>
<feature type="transmembrane region" description="Helical" evidence="6">
    <location>
        <begin position="331"/>
        <end position="349"/>
    </location>
</feature>
<keyword evidence="2 6" id="KW-0812">Transmembrane</keyword>
<dbReference type="Gene3D" id="1.20.1250.20">
    <property type="entry name" value="MFS general substrate transporter like domains"/>
    <property type="match status" value="1"/>
</dbReference>
<protein>
    <submittedName>
        <fullName evidence="8">Major facilitator transporter</fullName>
    </submittedName>
</protein>
<feature type="transmembrane region" description="Helical" evidence="6">
    <location>
        <begin position="267"/>
        <end position="290"/>
    </location>
</feature>
<dbReference type="EMBL" id="JWSZ01000003">
    <property type="protein sequence ID" value="KIC59445.1"/>
    <property type="molecule type" value="Genomic_DNA"/>
</dbReference>
<keyword evidence="4 6" id="KW-0472">Membrane</keyword>
<comment type="subcellular location">
    <subcellularLocation>
        <location evidence="1">Cell membrane</location>
        <topology evidence="1">Multi-pass membrane protein</topology>
    </subcellularLocation>
</comment>
<feature type="transmembrane region" description="Helical" evidence="6">
    <location>
        <begin position="195"/>
        <end position="217"/>
    </location>
</feature>
<dbReference type="Gene3D" id="1.20.1720.10">
    <property type="entry name" value="Multidrug resistance protein D"/>
    <property type="match status" value="1"/>
</dbReference>
<organism evidence="8 9">
    <name type="scientific">Microbacterium hominis</name>
    <dbReference type="NCBI Taxonomy" id="162426"/>
    <lineage>
        <taxon>Bacteria</taxon>
        <taxon>Bacillati</taxon>
        <taxon>Actinomycetota</taxon>
        <taxon>Actinomycetes</taxon>
        <taxon>Micrococcales</taxon>
        <taxon>Microbacteriaceae</taxon>
        <taxon>Microbacterium</taxon>
    </lineage>
</organism>
<dbReference type="PRINTS" id="PR01036">
    <property type="entry name" value="TCRTETB"/>
</dbReference>
<dbReference type="GO" id="GO:0022857">
    <property type="term" value="F:transmembrane transporter activity"/>
    <property type="evidence" value="ECO:0007669"/>
    <property type="project" value="InterPro"/>
</dbReference>
<dbReference type="InterPro" id="IPR020846">
    <property type="entry name" value="MFS_dom"/>
</dbReference>
<dbReference type="AlphaFoldDB" id="A0A0B4D5I3"/>
<feature type="transmembrane region" description="Helical" evidence="6">
    <location>
        <begin position="296"/>
        <end position="319"/>
    </location>
</feature>
<comment type="caution">
    <text evidence="8">The sequence shown here is derived from an EMBL/GenBank/DDBJ whole genome shotgun (WGS) entry which is preliminary data.</text>
</comment>
<evidence type="ECO:0000313" key="9">
    <source>
        <dbReference type="Proteomes" id="UP000031202"/>
    </source>
</evidence>
<name>A0A0B4D5I3_9MICO</name>
<feature type="transmembrane region" description="Helical" evidence="6">
    <location>
        <begin position="136"/>
        <end position="158"/>
    </location>
</feature>
<feature type="transmembrane region" description="Helical" evidence="6">
    <location>
        <begin position="425"/>
        <end position="447"/>
    </location>
</feature>
<evidence type="ECO:0000256" key="3">
    <source>
        <dbReference type="ARBA" id="ARBA00022989"/>
    </source>
</evidence>
<evidence type="ECO:0000313" key="8">
    <source>
        <dbReference type="EMBL" id="KIC59445.1"/>
    </source>
</evidence>
<accession>A0A0B4D5I3</accession>
<dbReference type="InterPro" id="IPR036259">
    <property type="entry name" value="MFS_trans_sf"/>
</dbReference>
<feature type="transmembrane region" description="Helical" evidence="6">
    <location>
        <begin position="12"/>
        <end position="34"/>
    </location>
</feature>
<feature type="region of interest" description="Disordered" evidence="5">
    <location>
        <begin position="452"/>
        <end position="476"/>
    </location>
</feature>
<evidence type="ECO:0000256" key="6">
    <source>
        <dbReference type="SAM" id="Phobius"/>
    </source>
</evidence>
<feature type="transmembrane region" description="Helical" evidence="6">
    <location>
        <begin position="399"/>
        <end position="419"/>
    </location>
</feature>
<feature type="transmembrane region" description="Helical" evidence="6">
    <location>
        <begin position="77"/>
        <end position="95"/>
    </location>
</feature>
<proteinExistence type="predicted"/>
<keyword evidence="3 6" id="KW-1133">Transmembrane helix</keyword>
<feature type="transmembrane region" description="Helical" evidence="6">
    <location>
        <begin position="101"/>
        <end position="124"/>
    </location>
</feature>
<feature type="transmembrane region" description="Helical" evidence="6">
    <location>
        <begin position="54"/>
        <end position="70"/>
    </location>
</feature>
<dbReference type="PANTHER" id="PTHR42718">
    <property type="entry name" value="MAJOR FACILITATOR SUPERFAMILY MULTIDRUG TRANSPORTER MFSC"/>
    <property type="match status" value="1"/>
</dbReference>